<sequence length="547" mass="61270">MMASRSTARLEIRQAKLKDVRAIGELVRRAYDDLPAYTQGEIRGQINNYPEGCFVALFDGAVVGYCASMRLDERVALSDHTWDEVTGNGFGSRHDPTGDWLYGYELCVDPAVRGTRLGRRLYEERRALAERLDLTGIVFGGRMPGYARAKRRKANRADTPQEYLDLVIESKIHDPVLRFQLANGFEAAGIMPKYLPEDKASRGNAVRMIWRNPYVDGDAPPKHRLPRDVESVRIATCQLQSRAVSGFDEFMKQIEYFVDVAADYEADFIVFPEMFTVMLLSAEPKELTPLEAIETLSDYTPRIRQRLSEMALAFNINIIGGSHPTRMPDGDIHNVAYVCLRDGSIHAQEKIHPTPNEAYWWNIKGGDSIDAIPTDCGPIGVLICYDSEFPELARRLVDEGARIIFVPFCTDSRQGYMRVRYCSQARAIENQCFVVMSGNVGNLPNVANMDIQYAQSCILTPCDFPFARDGIAAEASENVETLTISDVNLADLSWARAEGTVQNLADRRFDLYRIEWDKRVGNIKDPLGEQHVTGQKQPIGPHGAGGG</sequence>
<dbReference type="SUPFAM" id="SSF56317">
    <property type="entry name" value="Carbon-nitrogen hydrolase"/>
    <property type="match status" value="1"/>
</dbReference>
<name>A0A6I4UJW1_9SPHN</name>
<dbReference type="InterPro" id="IPR003010">
    <property type="entry name" value="C-N_Hydrolase"/>
</dbReference>
<dbReference type="Gene3D" id="3.60.110.10">
    <property type="entry name" value="Carbon-nitrogen hydrolase"/>
    <property type="match status" value="1"/>
</dbReference>
<evidence type="ECO:0000259" key="2">
    <source>
        <dbReference type="PROSITE" id="PS50263"/>
    </source>
</evidence>
<dbReference type="Pfam" id="PF00583">
    <property type="entry name" value="Acetyltransf_1"/>
    <property type="match status" value="1"/>
</dbReference>
<evidence type="ECO:0000313" key="4">
    <source>
        <dbReference type="EMBL" id="MXP39152.1"/>
    </source>
</evidence>
<dbReference type="AlphaFoldDB" id="A0A6I4UJW1"/>
<protein>
    <submittedName>
        <fullName evidence="4">GNAT family N-acetyltransferase</fullName>
    </submittedName>
</protein>
<dbReference type="PROSITE" id="PS51186">
    <property type="entry name" value="GNAT"/>
    <property type="match status" value="1"/>
</dbReference>
<feature type="region of interest" description="Disordered" evidence="1">
    <location>
        <begin position="525"/>
        <end position="547"/>
    </location>
</feature>
<dbReference type="GO" id="GO:0016747">
    <property type="term" value="F:acyltransferase activity, transferring groups other than amino-acyl groups"/>
    <property type="evidence" value="ECO:0007669"/>
    <property type="project" value="InterPro"/>
</dbReference>
<dbReference type="Proteomes" id="UP000430021">
    <property type="component" value="Unassembled WGS sequence"/>
</dbReference>
<dbReference type="EMBL" id="WTYB01000002">
    <property type="protein sequence ID" value="MXP39152.1"/>
    <property type="molecule type" value="Genomic_DNA"/>
</dbReference>
<dbReference type="InterPro" id="IPR036526">
    <property type="entry name" value="C-N_Hydrolase_sf"/>
</dbReference>
<dbReference type="Gene3D" id="3.40.630.30">
    <property type="match status" value="1"/>
</dbReference>
<feature type="domain" description="CN hydrolase" evidence="2">
    <location>
        <begin position="232"/>
        <end position="489"/>
    </location>
</feature>
<gene>
    <name evidence="4" type="ORF">GRI59_11100</name>
</gene>
<dbReference type="CDD" id="cd04301">
    <property type="entry name" value="NAT_SF"/>
    <property type="match status" value="1"/>
</dbReference>
<keyword evidence="4" id="KW-0808">Transferase</keyword>
<dbReference type="CDD" id="cd07574">
    <property type="entry name" value="nitrilase_Rim1_like"/>
    <property type="match status" value="1"/>
</dbReference>
<dbReference type="OrthoDB" id="9811121at2"/>
<dbReference type="InterPro" id="IPR016181">
    <property type="entry name" value="Acyl_CoA_acyltransferase"/>
</dbReference>
<evidence type="ECO:0000259" key="3">
    <source>
        <dbReference type="PROSITE" id="PS51186"/>
    </source>
</evidence>
<accession>A0A6I4UJW1</accession>
<dbReference type="InterPro" id="IPR000182">
    <property type="entry name" value="GNAT_dom"/>
</dbReference>
<dbReference type="SUPFAM" id="SSF55729">
    <property type="entry name" value="Acyl-CoA N-acyltransferases (Nat)"/>
    <property type="match status" value="1"/>
</dbReference>
<evidence type="ECO:0000256" key="1">
    <source>
        <dbReference type="SAM" id="MobiDB-lite"/>
    </source>
</evidence>
<comment type="caution">
    <text evidence="4">The sequence shown here is derived from an EMBL/GenBank/DDBJ whole genome shotgun (WGS) entry which is preliminary data.</text>
</comment>
<reference evidence="4 5" key="1">
    <citation type="submission" date="2019-12" db="EMBL/GenBank/DDBJ databases">
        <title>Genomic-based taxomic classification of the family Erythrobacteraceae.</title>
        <authorList>
            <person name="Xu L."/>
        </authorList>
    </citation>
    <scope>NUCLEOTIDE SEQUENCE [LARGE SCALE GENOMIC DNA]</scope>
    <source>
        <strain evidence="4 5">JCM 10282</strain>
    </source>
</reference>
<dbReference type="Pfam" id="PF00795">
    <property type="entry name" value="CN_hydrolase"/>
    <property type="match status" value="1"/>
</dbReference>
<evidence type="ECO:0000313" key="5">
    <source>
        <dbReference type="Proteomes" id="UP000430021"/>
    </source>
</evidence>
<dbReference type="PROSITE" id="PS50263">
    <property type="entry name" value="CN_HYDROLASE"/>
    <property type="match status" value="1"/>
</dbReference>
<feature type="domain" description="N-acetyltransferase" evidence="3">
    <location>
        <begin position="10"/>
        <end position="213"/>
    </location>
</feature>
<dbReference type="PANTHER" id="PTHR23088">
    <property type="entry name" value="NITRILASE-RELATED"/>
    <property type="match status" value="1"/>
</dbReference>
<dbReference type="PANTHER" id="PTHR23088:SF50">
    <property type="entry name" value="HYDROLASE YHCX"/>
    <property type="match status" value="1"/>
</dbReference>
<organism evidence="4 5">
    <name type="scientific">Erythrobacter ramosus</name>
    <dbReference type="NCBI Taxonomy" id="35811"/>
    <lineage>
        <taxon>Bacteria</taxon>
        <taxon>Pseudomonadati</taxon>
        <taxon>Pseudomonadota</taxon>
        <taxon>Alphaproteobacteria</taxon>
        <taxon>Sphingomonadales</taxon>
        <taxon>Erythrobacteraceae</taxon>
        <taxon>Erythrobacter/Porphyrobacter group</taxon>
        <taxon>Erythrobacter</taxon>
    </lineage>
</organism>
<proteinExistence type="predicted"/>